<dbReference type="Gene3D" id="3.60.15.10">
    <property type="entry name" value="Ribonuclease Z/Hydroxyacylglutathione hydrolase-like"/>
    <property type="match status" value="1"/>
</dbReference>
<dbReference type="PANTHER" id="PTHR42951:SF4">
    <property type="entry name" value="ACYL-COENZYME A THIOESTERASE MBLAC2"/>
    <property type="match status" value="1"/>
</dbReference>
<dbReference type="RefSeq" id="WP_344027743.1">
    <property type="nucleotide sequence ID" value="NZ_BAAAOB010000001.1"/>
</dbReference>
<dbReference type="EMBL" id="BAAAOB010000001">
    <property type="protein sequence ID" value="GAA1775942.1"/>
    <property type="molecule type" value="Genomic_DNA"/>
</dbReference>
<dbReference type="InterPro" id="IPR050855">
    <property type="entry name" value="NDM-1-like"/>
</dbReference>
<dbReference type="PANTHER" id="PTHR42951">
    <property type="entry name" value="METALLO-BETA-LACTAMASE DOMAIN-CONTAINING"/>
    <property type="match status" value="1"/>
</dbReference>
<comment type="caution">
    <text evidence="2">The sequence shown here is derived from an EMBL/GenBank/DDBJ whole genome shotgun (WGS) entry which is preliminary data.</text>
</comment>
<dbReference type="InterPro" id="IPR036866">
    <property type="entry name" value="RibonucZ/Hydroxyglut_hydro"/>
</dbReference>
<feature type="domain" description="Metallo-beta-lactamase" evidence="1">
    <location>
        <begin position="68"/>
        <end position="242"/>
    </location>
</feature>
<evidence type="ECO:0000259" key="1">
    <source>
        <dbReference type="SMART" id="SM00849"/>
    </source>
</evidence>
<name>A0ABN2L7V4_9MICO</name>
<keyword evidence="3" id="KW-1185">Reference proteome</keyword>
<organism evidence="2 3">
    <name type="scientific">Leucobacter iarius</name>
    <dbReference type="NCBI Taxonomy" id="333963"/>
    <lineage>
        <taxon>Bacteria</taxon>
        <taxon>Bacillati</taxon>
        <taxon>Actinomycetota</taxon>
        <taxon>Actinomycetes</taxon>
        <taxon>Micrococcales</taxon>
        <taxon>Microbacteriaceae</taxon>
        <taxon>Leucobacter</taxon>
    </lineage>
</organism>
<dbReference type="Proteomes" id="UP001500851">
    <property type="component" value="Unassembled WGS sequence"/>
</dbReference>
<evidence type="ECO:0000313" key="2">
    <source>
        <dbReference type="EMBL" id="GAA1775942.1"/>
    </source>
</evidence>
<dbReference type="SUPFAM" id="SSF56281">
    <property type="entry name" value="Metallo-hydrolase/oxidoreductase"/>
    <property type="match status" value="1"/>
</dbReference>
<dbReference type="Pfam" id="PF00753">
    <property type="entry name" value="Lactamase_B"/>
    <property type="match status" value="1"/>
</dbReference>
<accession>A0ABN2L7V4</accession>
<dbReference type="InterPro" id="IPR001279">
    <property type="entry name" value="Metallo-B-lactamas"/>
</dbReference>
<proteinExistence type="predicted"/>
<sequence>MPTADPFTVDPSVPEPLVGQRHSAEPLGVRWIHGSPSAKHNTDPDLQVHWVDPHTAILRQNKAIDYEAPFLFLLFGEARAVLIDTGATVDPDLLPLRRTVDELIEGWLGRHPRPGYELVVLHTHAHGDHVAGDAQFADRPGTVVVPADRTAAWSFLGIADDDAAAEPGRVELGGRALLAIGAPGHERSAVVFYDPWTGFLLTGDTVYRGRLYVDDWAAYSRTIDRLIAFAQEHPVTLVLGCHIEMTSEPGVDYPIRTTYQPDEPPLELPPEVLGRIRSVLDAVGDAPARRADGDFIIWPE</sequence>
<reference evidence="2 3" key="1">
    <citation type="journal article" date="2019" name="Int. J. Syst. Evol. Microbiol.">
        <title>The Global Catalogue of Microorganisms (GCM) 10K type strain sequencing project: providing services to taxonomists for standard genome sequencing and annotation.</title>
        <authorList>
            <consortium name="The Broad Institute Genomics Platform"/>
            <consortium name="The Broad Institute Genome Sequencing Center for Infectious Disease"/>
            <person name="Wu L."/>
            <person name="Ma J."/>
        </authorList>
    </citation>
    <scope>NUCLEOTIDE SEQUENCE [LARGE SCALE GENOMIC DNA]</scope>
    <source>
        <strain evidence="2 3">JCM 14736</strain>
    </source>
</reference>
<gene>
    <name evidence="2" type="ORF">GCM10009768_00460</name>
</gene>
<evidence type="ECO:0000313" key="3">
    <source>
        <dbReference type="Proteomes" id="UP001500851"/>
    </source>
</evidence>
<dbReference type="SMART" id="SM00849">
    <property type="entry name" value="Lactamase_B"/>
    <property type="match status" value="1"/>
</dbReference>
<protein>
    <recommendedName>
        <fullName evidence="1">Metallo-beta-lactamase domain-containing protein</fullName>
    </recommendedName>
</protein>